<evidence type="ECO:0000313" key="2">
    <source>
        <dbReference type="Proteomes" id="UP000663722"/>
    </source>
</evidence>
<sequence length="39" mass="4320">MKTSVHSIIKFFSVIPAKAGIHCSWNAASVKNEFLLSQE</sequence>
<dbReference type="Proteomes" id="UP000663722">
    <property type="component" value="Chromosome"/>
</dbReference>
<gene>
    <name evidence="1" type="ORF">dnm_057650</name>
</gene>
<reference evidence="1" key="1">
    <citation type="journal article" date="2021" name="Microb. Physiol.">
        <title>Proteogenomic Insights into the Physiology of Marine, Sulfate-Reducing, Filamentous Desulfonema limicola and Desulfonema magnum.</title>
        <authorList>
            <person name="Schnaars V."/>
            <person name="Wohlbrand L."/>
            <person name="Scheve S."/>
            <person name="Hinrichs C."/>
            <person name="Reinhardt R."/>
            <person name="Rabus R."/>
        </authorList>
    </citation>
    <scope>NUCLEOTIDE SEQUENCE</scope>
    <source>
        <strain evidence="1">4be13</strain>
    </source>
</reference>
<accession>A0A975BQE3</accession>
<proteinExistence type="predicted"/>
<dbReference type="AlphaFoldDB" id="A0A975BQE3"/>
<organism evidence="1 2">
    <name type="scientific">Desulfonema magnum</name>
    <dbReference type="NCBI Taxonomy" id="45655"/>
    <lineage>
        <taxon>Bacteria</taxon>
        <taxon>Pseudomonadati</taxon>
        <taxon>Thermodesulfobacteriota</taxon>
        <taxon>Desulfobacteria</taxon>
        <taxon>Desulfobacterales</taxon>
        <taxon>Desulfococcaceae</taxon>
        <taxon>Desulfonema</taxon>
    </lineage>
</organism>
<protein>
    <submittedName>
        <fullName evidence="1">Uncharacterized protein</fullName>
    </submittedName>
</protein>
<dbReference type="EMBL" id="CP061800">
    <property type="protein sequence ID" value="QTA89708.1"/>
    <property type="molecule type" value="Genomic_DNA"/>
</dbReference>
<evidence type="ECO:0000313" key="1">
    <source>
        <dbReference type="EMBL" id="QTA89708.1"/>
    </source>
</evidence>
<dbReference type="KEGG" id="dmm:dnm_057650"/>
<name>A0A975BQE3_9BACT</name>
<keyword evidence="2" id="KW-1185">Reference proteome</keyword>